<dbReference type="RefSeq" id="WP_101520547.1">
    <property type="nucleotide sequence ID" value="NZ_PKLZ01000003.1"/>
</dbReference>
<dbReference type="InterPro" id="IPR020084">
    <property type="entry name" value="NUDIX_hydrolase_CS"/>
</dbReference>
<dbReference type="SUPFAM" id="SSF55811">
    <property type="entry name" value="Nudix"/>
    <property type="match status" value="1"/>
</dbReference>
<dbReference type="InterPro" id="IPR029119">
    <property type="entry name" value="MutY_C"/>
</dbReference>
<dbReference type="NCBIfam" id="TIGR00586">
    <property type="entry name" value="mutt"/>
    <property type="match status" value="1"/>
</dbReference>
<reference evidence="21" key="1">
    <citation type="submission" date="2017-11" db="EMBL/GenBank/DDBJ databases">
        <title>The draft genome sequence of Chromatocurvus sp. F02.</title>
        <authorList>
            <person name="Du Z.-J."/>
            <person name="Chang Y.-Q."/>
        </authorList>
    </citation>
    <scope>NUCLEOTIDE SEQUENCE [LARGE SCALE GENOMIC DNA]</scope>
    <source>
        <strain evidence="21">F02</strain>
    </source>
</reference>
<gene>
    <name evidence="20" type="ORF">CWI75_05795</name>
</gene>
<evidence type="ECO:0000256" key="11">
    <source>
        <dbReference type="ARBA" id="ARBA00036904"/>
    </source>
</evidence>
<name>A0A2N5Y3J2_9GAMM</name>
<dbReference type="Proteomes" id="UP000234845">
    <property type="component" value="Unassembled WGS sequence"/>
</dbReference>
<protein>
    <recommendedName>
        <fullName evidence="13">8-oxo-dGTP diphosphatase</fullName>
        <ecNumber evidence="12">3.6.1.55</ecNumber>
    </recommendedName>
    <alternativeName>
        <fullName evidence="16">7,8-dihydro-8-oxoguanine-triphosphatase</fullName>
    </alternativeName>
    <alternativeName>
        <fullName evidence="15">Mutator protein MutT</fullName>
    </alternativeName>
    <alternativeName>
        <fullName evidence="14">dGTP pyrophosphohydrolase</fullName>
    </alternativeName>
</protein>
<dbReference type="PANTHER" id="PTHR47707">
    <property type="entry name" value="8-OXO-DGTP DIPHOSPHATASE"/>
    <property type="match status" value="1"/>
</dbReference>
<dbReference type="PRINTS" id="PR00502">
    <property type="entry name" value="NUDIXFAMILY"/>
</dbReference>
<evidence type="ECO:0000313" key="20">
    <source>
        <dbReference type="EMBL" id="PLW82947.1"/>
    </source>
</evidence>
<dbReference type="PROSITE" id="PS00893">
    <property type="entry name" value="NUDIX_BOX"/>
    <property type="match status" value="1"/>
</dbReference>
<dbReference type="CDD" id="cd03425">
    <property type="entry name" value="NUDIX_MutT_NudA_like"/>
    <property type="match status" value="1"/>
</dbReference>
<evidence type="ECO:0000259" key="19">
    <source>
        <dbReference type="PROSITE" id="PS51462"/>
    </source>
</evidence>
<evidence type="ECO:0000256" key="1">
    <source>
        <dbReference type="ARBA" id="ARBA00001946"/>
    </source>
</evidence>
<feature type="binding site" evidence="17">
    <location>
        <begin position="34"/>
        <end position="37"/>
    </location>
    <ligand>
        <name>8-oxo-dGTP</name>
        <dbReference type="ChEBI" id="CHEBI:77896"/>
    </ligand>
</feature>
<sequence>MAVVHVAVAVVMDARQRILISRRAGSAHQGGLWEFPGGKVEPGEPVRDALARELREELGIGFGVAQPLLLVPFDYGDKAVLLDVYQVTGLTGEARGLEGQPLAWVTATELSQYPFPAANVPIVAALQAERRAVS</sequence>
<dbReference type="OrthoDB" id="9810648at2"/>
<evidence type="ECO:0000256" key="9">
    <source>
        <dbReference type="ARBA" id="ARBA00023204"/>
    </source>
</evidence>
<dbReference type="GO" id="GO:0044715">
    <property type="term" value="F:8-oxo-dGDP phosphatase activity"/>
    <property type="evidence" value="ECO:0007669"/>
    <property type="project" value="TreeGrafter"/>
</dbReference>
<evidence type="ECO:0000256" key="18">
    <source>
        <dbReference type="PIRSR" id="PIRSR603561-2"/>
    </source>
</evidence>
<dbReference type="PANTHER" id="PTHR47707:SF1">
    <property type="entry name" value="NUDIX HYDROLASE FAMILY PROTEIN"/>
    <property type="match status" value="1"/>
</dbReference>
<comment type="catalytic activity">
    <reaction evidence="11">
        <text>8-oxo-GTP + H2O = 8-oxo-GMP + diphosphate + H(+)</text>
        <dbReference type="Rhea" id="RHEA:67616"/>
        <dbReference type="ChEBI" id="CHEBI:15377"/>
        <dbReference type="ChEBI" id="CHEBI:15378"/>
        <dbReference type="ChEBI" id="CHEBI:33019"/>
        <dbReference type="ChEBI" id="CHEBI:143553"/>
        <dbReference type="ChEBI" id="CHEBI:145694"/>
    </reaction>
</comment>
<dbReference type="InterPro" id="IPR020476">
    <property type="entry name" value="Nudix_hydrolase"/>
</dbReference>
<dbReference type="GO" id="GO:0006281">
    <property type="term" value="P:DNA repair"/>
    <property type="evidence" value="ECO:0007669"/>
    <property type="project" value="UniProtKB-KW"/>
</dbReference>
<dbReference type="GO" id="GO:0006260">
    <property type="term" value="P:DNA replication"/>
    <property type="evidence" value="ECO:0007669"/>
    <property type="project" value="UniProtKB-KW"/>
</dbReference>
<dbReference type="Gene3D" id="3.90.79.10">
    <property type="entry name" value="Nucleoside Triphosphate Pyrophosphohydrolase"/>
    <property type="match status" value="1"/>
</dbReference>
<evidence type="ECO:0000256" key="16">
    <source>
        <dbReference type="ARBA" id="ARBA00042798"/>
    </source>
</evidence>
<accession>A0A2N5Y3J2</accession>
<keyword evidence="8 18" id="KW-0460">Magnesium</keyword>
<evidence type="ECO:0000313" key="21">
    <source>
        <dbReference type="Proteomes" id="UP000234845"/>
    </source>
</evidence>
<dbReference type="GO" id="GO:0008413">
    <property type="term" value="F:8-oxo-7,8-dihydroguanosine triphosphate pyrophosphatase activity"/>
    <property type="evidence" value="ECO:0007669"/>
    <property type="project" value="InterPro"/>
</dbReference>
<feature type="domain" description="Nudix hydrolase" evidence="19">
    <location>
        <begin position="3"/>
        <end position="129"/>
    </location>
</feature>
<feature type="binding site" evidence="18">
    <location>
        <position position="37"/>
    </location>
    <ligand>
        <name>Mg(2+)</name>
        <dbReference type="ChEBI" id="CHEBI:18420"/>
    </ligand>
</feature>
<dbReference type="InterPro" id="IPR015797">
    <property type="entry name" value="NUDIX_hydrolase-like_dom_sf"/>
</dbReference>
<keyword evidence="6" id="KW-0227">DNA damage</keyword>
<evidence type="ECO:0000256" key="17">
    <source>
        <dbReference type="PIRSR" id="PIRSR603561-1"/>
    </source>
</evidence>
<dbReference type="AlphaFoldDB" id="A0A2N5Y3J2"/>
<dbReference type="GO" id="GO:0035539">
    <property type="term" value="F:8-oxo-7,8-dihydrodeoxyguanosine triphosphate pyrophosphatase activity"/>
    <property type="evidence" value="ECO:0007669"/>
    <property type="project" value="UniProtKB-EC"/>
</dbReference>
<dbReference type="PROSITE" id="PS51462">
    <property type="entry name" value="NUDIX"/>
    <property type="match status" value="1"/>
</dbReference>
<evidence type="ECO:0000256" key="13">
    <source>
        <dbReference type="ARBA" id="ARBA00040794"/>
    </source>
</evidence>
<keyword evidence="3" id="KW-0515">Mutator protein</keyword>
<keyword evidence="9" id="KW-0234">DNA repair</keyword>
<feature type="binding site" evidence="17">
    <location>
        <position position="119"/>
    </location>
    <ligand>
        <name>8-oxo-dGTP</name>
        <dbReference type="ChEBI" id="CHEBI:77896"/>
    </ligand>
</feature>
<evidence type="ECO:0000256" key="14">
    <source>
        <dbReference type="ARBA" id="ARBA00041592"/>
    </source>
</evidence>
<evidence type="ECO:0000256" key="15">
    <source>
        <dbReference type="ARBA" id="ARBA00041979"/>
    </source>
</evidence>
<comment type="similarity">
    <text evidence="2">Belongs to the Nudix hydrolase family.</text>
</comment>
<dbReference type="GO" id="GO:0044716">
    <property type="term" value="F:8-oxo-GDP phosphatase activity"/>
    <property type="evidence" value="ECO:0007669"/>
    <property type="project" value="TreeGrafter"/>
</dbReference>
<keyword evidence="4" id="KW-0235">DNA replication</keyword>
<evidence type="ECO:0000256" key="8">
    <source>
        <dbReference type="ARBA" id="ARBA00022842"/>
    </source>
</evidence>
<feature type="binding site" evidence="18">
    <location>
        <position position="57"/>
    </location>
    <ligand>
        <name>Mg(2+)</name>
        <dbReference type="ChEBI" id="CHEBI:18420"/>
    </ligand>
</feature>
<feature type="binding site" evidence="17">
    <location>
        <position position="23"/>
    </location>
    <ligand>
        <name>8-oxo-dGTP</name>
        <dbReference type="ChEBI" id="CHEBI:77896"/>
    </ligand>
</feature>
<proteinExistence type="inferred from homology"/>
<dbReference type="FunFam" id="3.90.79.10:FF:000014">
    <property type="entry name" value="8-oxo-dGTP diphosphatase MutT"/>
    <property type="match status" value="1"/>
</dbReference>
<dbReference type="GO" id="GO:0046872">
    <property type="term" value="F:metal ion binding"/>
    <property type="evidence" value="ECO:0007669"/>
    <property type="project" value="UniProtKB-KW"/>
</dbReference>
<dbReference type="InterPro" id="IPR047127">
    <property type="entry name" value="MutT-like"/>
</dbReference>
<evidence type="ECO:0000256" key="4">
    <source>
        <dbReference type="ARBA" id="ARBA00022705"/>
    </source>
</evidence>
<keyword evidence="21" id="KW-1185">Reference proteome</keyword>
<feature type="binding site" evidence="17">
    <location>
        <position position="28"/>
    </location>
    <ligand>
        <name>8-oxo-dGTP</name>
        <dbReference type="ChEBI" id="CHEBI:77896"/>
    </ligand>
</feature>
<dbReference type="EMBL" id="PKLZ01000003">
    <property type="protein sequence ID" value="PLW82947.1"/>
    <property type="molecule type" value="Genomic_DNA"/>
</dbReference>
<keyword evidence="7" id="KW-0378">Hydrolase</keyword>
<comment type="cofactor">
    <cofactor evidence="1 18">
        <name>Mg(2+)</name>
        <dbReference type="ChEBI" id="CHEBI:18420"/>
    </cofactor>
</comment>
<comment type="caution">
    <text evidence="20">The sequence shown here is derived from an EMBL/GenBank/DDBJ whole genome shotgun (WGS) entry which is preliminary data.</text>
</comment>
<comment type="catalytic activity">
    <reaction evidence="10">
        <text>8-oxo-dGTP + H2O = 8-oxo-dGMP + diphosphate + H(+)</text>
        <dbReference type="Rhea" id="RHEA:31575"/>
        <dbReference type="ChEBI" id="CHEBI:15377"/>
        <dbReference type="ChEBI" id="CHEBI:15378"/>
        <dbReference type="ChEBI" id="CHEBI:33019"/>
        <dbReference type="ChEBI" id="CHEBI:63224"/>
        <dbReference type="ChEBI" id="CHEBI:77896"/>
        <dbReference type="EC" id="3.6.1.55"/>
    </reaction>
</comment>
<evidence type="ECO:0000256" key="5">
    <source>
        <dbReference type="ARBA" id="ARBA00022723"/>
    </source>
</evidence>
<evidence type="ECO:0000256" key="2">
    <source>
        <dbReference type="ARBA" id="ARBA00005582"/>
    </source>
</evidence>
<evidence type="ECO:0000256" key="7">
    <source>
        <dbReference type="ARBA" id="ARBA00022801"/>
    </source>
</evidence>
<evidence type="ECO:0000256" key="12">
    <source>
        <dbReference type="ARBA" id="ARBA00038905"/>
    </source>
</evidence>
<dbReference type="EC" id="3.6.1.55" evidence="12"/>
<keyword evidence="5 18" id="KW-0479">Metal-binding</keyword>
<evidence type="ECO:0000256" key="10">
    <source>
        <dbReference type="ARBA" id="ARBA00035861"/>
    </source>
</evidence>
<evidence type="ECO:0000256" key="3">
    <source>
        <dbReference type="ARBA" id="ARBA00022457"/>
    </source>
</evidence>
<evidence type="ECO:0000256" key="6">
    <source>
        <dbReference type="ARBA" id="ARBA00022763"/>
    </source>
</evidence>
<organism evidence="20 21">
    <name type="scientific">Kineobactrum sediminis</name>
    <dbReference type="NCBI Taxonomy" id="1905677"/>
    <lineage>
        <taxon>Bacteria</taxon>
        <taxon>Pseudomonadati</taxon>
        <taxon>Pseudomonadota</taxon>
        <taxon>Gammaproteobacteria</taxon>
        <taxon>Cellvibrionales</taxon>
        <taxon>Halieaceae</taxon>
        <taxon>Kineobactrum</taxon>
    </lineage>
</organism>
<dbReference type="Pfam" id="PF14815">
    <property type="entry name" value="NUDIX_4"/>
    <property type="match status" value="1"/>
</dbReference>
<dbReference type="InterPro" id="IPR003561">
    <property type="entry name" value="Mutator_MutT"/>
</dbReference>
<dbReference type="InterPro" id="IPR000086">
    <property type="entry name" value="NUDIX_hydrolase_dom"/>
</dbReference>